<name>A0A553NSZ3_TIGCA</name>
<dbReference type="OrthoDB" id="10000687at2759"/>
<evidence type="ECO:0000313" key="6">
    <source>
        <dbReference type="Proteomes" id="UP000318571"/>
    </source>
</evidence>
<dbReference type="AlphaFoldDB" id="A0A553NSZ3"/>
<evidence type="ECO:0000256" key="2">
    <source>
        <dbReference type="ARBA" id="ARBA00023054"/>
    </source>
</evidence>
<dbReference type="PANTHER" id="PTHR19307">
    <property type="entry name" value="TUMOR PROTEIN D52"/>
    <property type="match status" value="1"/>
</dbReference>
<comment type="caution">
    <text evidence="5">The sequence shown here is derived from an EMBL/GenBank/DDBJ whole genome shotgun (WGS) entry which is preliminary data.</text>
</comment>
<reference evidence="5 6" key="1">
    <citation type="journal article" date="2018" name="Nat. Ecol. Evol.">
        <title>Genomic signatures of mitonuclear coevolution across populations of Tigriopus californicus.</title>
        <authorList>
            <person name="Barreto F.S."/>
            <person name="Watson E.T."/>
            <person name="Lima T.G."/>
            <person name="Willett C.S."/>
            <person name="Edmands S."/>
            <person name="Li W."/>
            <person name="Burton R.S."/>
        </authorList>
    </citation>
    <scope>NUCLEOTIDE SEQUENCE [LARGE SCALE GENOMIC DNA]</scope>
    <source>
        <strain evidence="5 6">San Diego</strain>
    </source>
</reference>
<dbReference type="EMBL" id="VCGU01000010">
    <property type="protein sequence ID" value="TRY68540.1"/>
    <property type="molecule type" value="Genomic_DNA"/>
</dbReference>
<sequence>MSATPSPAVEATPGPTASSYPDLSDSVASPTDSVIAGDFGAMSAEEQELQRQEWKSELAKTEEEILTLKQVLASKEEVAAGLKRRLGITAWRELSEDMTQGLKNIQDSAAYKKTAEGINVAKEKTAGLWTSVTSSTSFQNVSGRMGSAFGAAAGAVKSKMPQSMSTQGLSEALGGTNNGTATPSASDSVSGGTLPTTPEGDKQA</sequence>
<feature type="region of interest" description="Disordered" evidence="4">
    <location>
        <begin position="152"/>
        <end position="204"/>
    </location>
</feature>
<comment type="similarity">
    <text evidence="1">Belongs to the TPD52 family.</text>
</comment>
<gene>
    <name evidence="5" type="ORF">TCAL_07250</name>
</gene>
<dbReference type="STRING" id="6832.A0A553NSZ3"/>
<proteinExistence type="inferred from homology"/>
<evidence type="ECO:0000256" key="4">
    <source>
        <dbReference type="SAM" id="MobiDB-lite"/>
    </source>
</evidence>
<accession>A0A553NSZ3</accession>
<dbReference type="Pfam" id="PF04201">
    <property type="entry name" value="TPD52"/>
    <property type="match status" value="1"/>
</dbReference>
<keyword evidence="2 3" id="KW-0175">Coiled coil</keyword>
<feature type="compositionally biased region" description="Polar residues" evidence="4">
    <location>
        <begin position="15"/>
        <end position="32"/>
    </location>
</feature>
<evidence type="ECO:0000256" key="3">
    <source>
        <dbReference type="SAM" id="Coils"/>
    </source>
</evidence>
<feature type="coiled-coil region" evidence="3">
    <location>
        <begin position="42"/>
        <end position="78"/>
    </location>
</feature>
<dbReference type="OMA" id="AVTKQWN"/>
<keyword evidence="6" id="KW-1185">Reference proteome</keyword>
<dbReference type="Proteomes" id="UP000318571">
    <property type="component" value="Chromosome 1"/>
</dbReference>
<feature type="region of interest" description="Disordered" evidence="4">
    <location>
        <begin position="1"/>
        <end position="34"/>
    </location>
</feature>
<dbReference type="PANTHER" id="PTHR19307:SF14">
    <property type="entry name" value="TUMOR PROTEIN D52"/>
    <property type="match status" value="1"/>
</dbReference>
<feature type="compositionally biased region" description="Polar residues" evidence="4">
    <location>
        <begin position="160"/>
        <end position="169"/>
    </location>
</feature>
<evidence type="ECO:0000313" key="5">
    <source>
        <dbReference type="EMBL" id="TRY68540.1"/>
    </source>
</evidence>
<evidence type="ECO:0000256" key="1">
    <source>
        <dbReference type="ARBA" id="ARBA00005702"/>
    </source>
</evidence>
<feature type="compositionally biased region" description="Polar residues" evidence="4">
    <location>
        <begin position="178"/>
        <end position="196"/>
    </location>
</feature>
<dbReference type="GO" id="GO:0005737">
    <property type="term" value="C:cytoplasm"/>
    <property type="evidence" value="ECO:0007669"/>
    <property type="project" value="TreeGrafter"/>
</dbReference>
<evidence type="ECO:0008006" key="7">
    <source>
        <dbReference type="Google" id="ProtNLM"/>
    </source>
</evidence>
<protein>
    <recommendedName>
        <fullName evidence="7">Tumor protein D54</fullName>
    </recommendedName>
</protein>
<organism evidence="5 6">
    <name type="scientific">Tigriopus californicus</name>
    <name type="common">Marine copepod</name>
    <dbReference type="NCBI Taxonomy" id="6832"/>
    <lineage>
        <taxon>Eukaryota</taxon>
        <taxon>Metazoa</taxon>
        <taxon>Ecdysozoa</taxon>
        <taxon>Arthropoda</taxon>
        <taxon>Crustacea</taxon>
        <taxon>Multicrustacea</taxon>
        <taxon>Hexanauplia</taxon>
        <taxon>Copepoda</taxon>
        <taxon>Harpacticoida</taxon>
        <taxon>Harpacticidae</taxon>
        <taxon>Tigriopus</taxon>
    </lineage>
</organism>
<dbReference type="InterPro" id="IPR007327">
    <property type="entry name" value="TPD52"/>
</dbReference>